<organism evidence="8 9">
    <name type="scientific">Dysgonomonas termitidis</name>
    <dbReference type="NCBI Taxonomy" id="1516126"/>
    <lineage>
        <taxon>Bacteria</taxon>
        <taxon>Pseudomonadati</taxon>
        <taxon>Bacteroidota</taxon>
        <taxon>Bacteroidia</taxon>
        <taxon>Bacteroidales</taxon>
        <taxon>Dysgonomonadaceae</taxon>
        <taxon>Dysgonomonas</taxon>
    </lineage>
</organism>
<evidence type="ECO:0000313" key="9">
    <source>
        <dbReference type="Proteomes" id="UP001596023"/>
    </source>
</evidence>
<evidence type="ECO:0000256" key="1">
    <source>
        <dbReference type="ARBA" id="ARBA00004442"/>
    </source>
</evidence>
<evidence type="ECO:0000256" key="6">
    <source>
        <dbReference type="ARBA" id="ARBA00023237"/>
    </source>
</evidence>
<dbReference type="RefSeq" id="WP_380001259.1">
    <property type="nucleotide sequence ID" value="NZ_JBHSGN010000156.1"/>
</dbReference>
<evidence type="ECO:0000256" key="5">
    <source>
        <dbReference type="ARBA" id="ARBA00023139"/>
    </source>
</evidence>
<keyword evidence="5" id="KW-0564">Palmitate</keyword>
<gene>
    <name evidence="8" type="ORF">ACFO6W_23940</name>
</gene>
<sequence length="337" mass="37721">MNKNIIISLSFNCMDSFTKAFGLFVIFALIALLSGCDGDKIVGEEEPLETNITMTLKSGTDPVFLNNALIYVFTSTDKFVEKKLNIVRNDNKLSTYMPVGISNLVLLTCNTDIAGKVTLPPYGGANTYPMWKTGFTTSANEFLAQTPAELRYASLPNTVITENMKTEKQATMNRNVAKIQVILKDYTGFDQIHSGRNDYAFVDLLDVPTTLDWSGGYYPGKDNPDHSGNIPVREYFNFNAQLKADTVNFIVPAHRGSDAFETQHIDTTTHKLRLRTSMPLKGQSYFGKTPIEISFVPKINRIIQLIVTFRGEPETNLSINITVKDWADPIDQEIIFE</sequence>
<keyword evidence="6" id="KW-0998">Cell outer membrane</keyword>
<reference evidence="9" key="1">
    <citation type="journal article" date="2019" name="Int. J. Syst. Evol. Microbiol.">
        <title>The Global Catalogue of Microorganisms (GCM) 10K type strain sequencing project: providing services to taxonomists for standard genome sequencing and annotation.</title>
        <authorList>
            <consortium name="The Broad Institute Genomics Platform"/>
            <consortium name="The Broad Institute Genome Sequencing Center for Infectious Disease"/>
            <person name="Wu L."/>
            <person name="Ma J."/>
        </authorList>
    </citation>
    <scope>NUCLEOTIDE SEQUENCE [LARGE SCALE GENOMIC DNA]</scope>
    <source>
        <strain evidence="9">CCUG 66188</strain>
    </source>
</reference>
<dbReference type="InterPro" id="IPR014941">
    <property type="entry name" value="FimB/Mfa2/Mfa3"/>
</dbReference>
<dbReference type="Pfam" id="PF08842">
    <property type="entry name" value="Mfa2"/>
    <property type="match status" value="1"/>
</dbReference>
<evidence type="ECO:0000256" key="2">
    <source>
        <dbReference type="ARBA" id="ARBA00007248"/>
    </source>
</evidence>
<keyword evidence="3" id="KW-0732">Signal</keyword>
<dbReference type="Proteomes" id="UP001596023">
    <property type="component" value="Unassembled WGS sequence"/>
</dbReference>
<evidence type="ECO:0000256" key="4">
    <source>
        <dbReference type="ARBA" id="ARBA00023136"/>
    </source>
</evidence>
<evidence type="ECO:0000313" key="8">
    <source>
        <dbReference type="EMBL" id="MFC4676738.1"/>
    </source>
</evidence>
<comment type="similarity">
    <text evidence="2">Belongs to the bacteroidetes fimbrillin superfamily. FimB/Mfa2 family.</text>
</comment>
<keyword evidence="9" id="KW-1185">Reference proteome</keyword>
<keyword evidence="4" id="KW-0472">Membrane</keyword>
<accession>A0ABV9L348</accession>
<evidence type="ECO:0000256" key="3">
    <source>
        <dbReference type="ARBA" id="ARBA00022729"/>
    </source>
</evidence>
<keyword evidence="7" id="KW-0449">Lipoprotein</keyword>
<proteinExistence type="inferred from homology"/>
<dbReference type="EMBL" id="JBHSGN010000156">
    <property type="protein sequence ID" value="MFC4676738.1"/>
    <property type="molecule type" value="Genomic_DNA"/>
</dbReference>
<comment type="caution">
    <text evidence="8">The sequence shown here is derived from an EMBL/GenBank/DDBJ whole genome shotgun (WGS) entry which is preliminary data.</text>
</comment>
<protein>
    <submittedName>
        <fullName evidence="8">FimB/Mfa2 family fimbrial subunit</fullName>
    </submittedName>
</protein>
<comment type="subcellular location">
    <subcellularLocation>
        <location evidence="1">Cell outer membrane</location>
    </subcellularLocation>
</comment>
<name>A0ABV9L348_9BACT</name>
<evidence type="ECO:0000256" key="7">
    <source>
        <dbReference type="ARBA" id="ARBA00023288"/>
    </source>
</evidence>